<dbReference type="Proteomes" id="UP000236731">
    <property type="component" value="Unassembled WGS sequence"/>
</dbReference>
<dbReference type="RefSeq" id="WP_103906226.1">
    <property type="nucleotide sequence ID" value="NZ_CP049246.1"/>
</dbReference>
<dbReference type="EMBL" id="FNUT01000006">
    <property type="protein sequence ID" value="SEG24704.1"/>
    <property type="molecule type" value="Genomic_DNA"/>
</dbReference>
<keyword evidence="3 5" id="KW-1133">Transmembrane helix</keyword>
<evidence type="ECO:0000256" key="2">
    <source>
        <dbReference type="ARBA" id="ARBA00022692"/>
    </source>
</evidence>
<dbReference type="InterPro" id="IPR010920">
    <property type="entry name" value="LSM_dom_sf"/>
</dbReference>
<keyword evidence="8" id="KW-1185">Reference proteome</keyword>
<dbReference type="PANTHER" id="PTHR30221">
    <property type="entry name" value="SMALL-CONDUCTANCE MECHANOSENSITIVE CHANNEL"/>
    <property type="match status" value="1"/>
</dbReference>
<feature type="transmembrane region" description="Helical" evidence="5">
    <location>
        <begin position="115"/>
        <end position="134"/>
    </location>
</feature>
<organism evidence="7 8">
    <name type="scientific">Sphingobacterium lactis</name>
    <dbReference type="NCBI Taxonomy" id="797291"/>
    <lineage>
        <taxon>Bacteria</taxon>
        <taxon>Pseudomonadati</taxon>
        <taxon>Bacteroidota</taxon>
        <taxon>Sphingobacteriia</taxon>
        <taxon>Sphingobacteriales</taxon>
        <taxon>Sphingobacteriaceae</taxon>
        <taxon>Sphingobacterium</taxon>
    </lineage>
</organism>
<keyword evidence="4 5" id="KW-0472">Membrane</keyword>
<dbReference type="Gene3D" id="1.10.287.1260">
    <property type="match status" value="1"/>
</dbReference>
<evidence type="ECO:0000259" key="6">
    <source>
        <dbReference type="Pfam" id="PF00924"/>
    </source>
</evidence>
<evidence type="ECO:0000256" key="5">
    <source>
        <dbReference type="SAM" id="Phobius"/>
    </source>
</evidence>
<sequence length="293" mass="33663">MNASSTENKPKIPWTFIGKVLLTIILISVHLMFEDRINAIKRLPQLLNGLYTFLIPSILLSMLRFLVIFLYNTRHSQKRVRGNFVLGINRLTAILNTIFAVIALMYAFGINPKEFITSMTIVAMAIAVIFRDYITNMISGLIVMFSEQLSVGDRIKVGDHKGRIIDITFANIVLQDEEDDIVMVPNNLVFTATFMNLSAHQSSLFSVRFELPMEVSLHIEELEEQLKLSITTHPNLSFKEDDFQLKVTELGKDFVRYKLDLHAVTNSNRMHRTLENEILKEIIKFERKILKSS</sequence>
<dbReference type="SUPFAM" id="SSF50182">
    <property type="entry name" value="Sm-like ribonucleoproteins"/>
    <property type="match status" value="1"/>
</dbReference>
<feature type="domain" description="Mechanosensitive ion channel MscS" evidence="6">
    <location>
        <begin position="132"/>
        <end position="198"/>
    </location>
</feature>
<reference evidence="8" key="1">
    <citation type="submission" date="2016-10" db="EMBL/GenBank/DDBJ databases">
        <authorList>
            <person name="Varghese N."/>
            <person name="Submissions S."/>
        </authorList>
    </citation>
    <scope>NUCLEOTIDE SEQUENCE [LARGE SCALE GENOMIC DNA]</scope>
    <source>
        <strain evidence="8">DSM 22361</strain>
    </source>
</reference>
<dbReference type="InterPro" id="IPR006685">
    <property type="entry name" value="MscS_channel_2nd"/>
</dbReference>
<dbReference type="InterPro" id="IPR023408">
    <property type="entry name" value="MscS_beta-dom_sf"/>
</dbReference>
<dbReference type="GO" id="GO:0016020">
    <property type="term" value="C:membrane"/>
    <property type="evidence" value="ECO:0007669"/>
    <property type="project" value="UniProtKB-SubCell"/>
</dbReference>
<gene>
    <name evidence="7" type="ORF">SAMN05421877_10642</name>
</gene>
<proteinExistence type="predicted"/>
<keyword evidence="2 5" id="KW-0812">Transmembrane</keyword>
<dbReference type="AlphaFoldDB" id="A0A1H5YL28"/>
<name>A0A1H5YL28_9SPHI</name>
<evidence type="ECO:0000256" key="1">
    <source>
        <dbReference type="ARBA" id="ARBA00004370"/>
    </source>
</evidence>
<evidence type="ECO:0000313" key="7">
    <source>
        <dbReference type="EMBL" id="SEG24704.1"/>
    </source>
</evidence>
<feature type="transmembrane region" description="Helical" evidence="5">
    <location>
        <begin position="91"/>
        <end position="109"/>
    </location>
</feature>
<evidence type="ECO:0000256" key="3">
    <source>
        <dbReference type="ARBA" id="ARBA00022989"/>
    </source>
</evidence>
<accession>A0A1H5YL28</accession>
<protein>
    <submittedName>
        <fullName evidence="7">Small-conductance mechanosensitive channel</fullName>
    </submittedName>
</protein>
<dbReference type="Pfam" id="PF00924">
    <property type="entry name" value="MS_channel_2nd"/>
    <property type="match status" value="1"/>
</dbReference>
<dbReference type="OrthoDB" id="1522493at2"/>
<dbReference type="PANTHER" id="PTHR30221:SF1">
    <property type="entry name" value="SMALL-CONDUCTANCE MECHANOSENSITIVE CHANNEL"/>
    <property type="match status" value="1"/>
</dbReference>
<evidence type="ECO:0000313" key="8">
    <source>
        <dbReference type="Proteomes" id="UP000236731"/>
    </source>
</evidence>
<comment type="subcellular location">
    <subcellularLocation>
        <location evidence="1">Membrane</location>
    </subcellularLocation>
</comment>
<feature type="transmembrane region" description="Helical" evidence="5">
    <location>
        <begin position="53"/>
        <end position="71"/>
    </location>
</feature>
<dbReference type="GO" id="GO:0008381">
    <property type="term" value="F:mechanosensitive monoatomic ion channel activity"/>
    <property type="evidence" value="ECO:0007669"/>
    <property type="project" value="InterPro"/>
</dbReference>
<evidence type="ECO:0000256" key="4">
    <source>
        <dbReference type="ARBA" id="ARBA00023136"/>
    </source>
</evidence>
<dbReference type="Gene3D" id="2.30.30.60">
    <property type="match status" value="1"/>
</dbReference>
<feature type="transmembrane region" description="Helical" evidence="5">
    <location>
        <begin position="12"/>
        <end position="33"/>
    </location>
</feature>
<dbReference type="InterPro" id="IPR045275">
    <property type="entry name" value="MscS_archaea/bacteria_type"/>
</dbReference>